<dbReference type="AlphaFoldDB" id="A0A1U7D9K8"/>
<evidence type="ECO:0000313" key="2">
    <source>
        <dbReference type="EMBL" id="APX24819.1"/>
    </source>
</evidence>
<accession>A0A1U7D9K8</accession>
<name>A0A1U7D9K8_9RHOB</name>
<evidence type="ECO:0000256" key="1">
    <source>
        <dbReference type="SAM" id="Phobius"/>
    </source>
</evidence>
<keyword evidence="3" id="KW-1185">Reference proteome</keyword>
<reference evidence="2 3" key="1">
    <citation type="submission" date="2016-03" db="EMBL/GenBank/DDBJ databases">
        <title>Deep-sea bacteria in the southern Pacific.</title>
        <authorList>
            <person name="Tang K."/>
        </authorList>
    </citation>
    <scope>NUCLEOTIDE SEQUENCE [LARGE SCALE GENOMIC DNA]</scope>
    <source>
        <strain evidence="2 3">JLT2016</strain>
    </source>
</reference>
<dbReference type="KEGG" id="tpro:Ga0080559_TMP4023"/>
<protein>
    <submittedName>
        <fullName evidence="2">Uncharacterized protein</fullName>
    </submittedName>
</protein>
<keyword evidence="1" id="KW-1133">Transmembrane helix</keyword>
<gene>
    <name evidence="2" type="ORF">Ga0080559_TMP4023</name>
</gene>
<keyword evidence="1" id="KW-0812">Transmembrane</keyword>
<evidence type="ECO:0000313" key="3">
    <source>
        <dbReference type="Proteomes" id="UP000186559"/>
    </source>
</evidence>
<dbReference type="Proteomes" id="UP000186559">
    <property type="component" value="Chromosome"/>
</dbReference>
<dbReference type="STRING" id="1229727.Ga0080559_TMP4023"/>
<dbReference type="RefSeq" id="WP_017469077.1">
    <property type="nucleotide sequence ID" value="NZ_BMEW01000001.1"/>
</dbReference>
<keyword evidence="1" id="KW-0472">Membrane</keyword>
<feature type="transmembrane region" description="Helical" evidence="1">
    <location>
        <begin position="38"/>
        <end position="55"/>
    </location>
</feature>
<proteinExistence type="predicted"/>
<organism evidence="2 3">
    <name type="scientific">Salipiger profundus</name>
    <dbReference type="NCBI Taxonomy" id="1229727"/>
    <lineage>
        <taxon>Bacteria</taxon>
        <taxon>Pseudomonadati</taxon>
        <taxon>Pseudomonadota</taxon>
        <taxon>Alphaproteobacteria</taxon>
        <taxon>Rhodobacterales</taxon>
        <taxon>Roseobacteraceae</taxon>
        <taxon>Salipiger</taxon>
    </lineage>
</organism>
<sequence length="59" mass="6698">MTEERTMDLRRAQLMDFSMESALGFALASYVLFHSVPLSLAVLCGIWVIGMRLIAHIER</sequence>
<dbReference type="EMBL" id="CP014796">
    <property type="protein sequence ID" value="APX24819.1"/>
    <property type="molecule type" value="Genomic_DNA"/>
</dbReference>